<dbReference type="Gene3D" id="3.20.20.80">
    <property type="entry name" value="Glycosidases"/>
    <property type="match status" value="1"/>
</dbReference>
<comment type="similarity">
    <text evidence="2">Belongs to the glycosyl hydrolase 20 family.</text>
</comment>
<comment type="catalytic activity">
    <reaction evidence="1">
        <text>Hydrolysis of terminal non-reducing N-acetyl-D-hexosamine residues in N-acetyl-beta-D-hexosaminides.</text>
        <dbReference type="EC" id="3.2.1.52"/>
    </reaction>
</comment>
<dbReference type="EMBL" id="AY184490">
    <property type="protein sequence ID" value="AAO33832.1"/>
    <property type="molecule type" value="Genomic_DNA"/>
</dbReference>
<organism evidence="8">
    <name type="scientific">Tannerella forsythia</name>
    <name type="common">Bacteroides forsythus</name>
    <dbReference type="NCBI Taxonomy" id="28112"/>
    <lineage>
        <taxon>Bacteria</taxon>
        <taxon>Pseudomonadati</taxon>
        <taxon>Bacteroidota</taxon>
        <taxon>Bacteroidia</taxon>
        <taxon>Bacteroidales</taxon>
        <taxon>Tannerellaceae</taxon>
        <taxon>Tannerella</taxon>
    </lineage>
</organism>
<evidence type="ECO:0000256" key="1">
    <source>
        <dbReference type="ARBA" id="ARBA00001231"/>
    </source>
</evidence>
<dbReference type="GO" id="GO:0016020">
    <property type="term" value="C:membrane"/>
    <property type="evidence" value="ECO:0007669"/>
    <property type="project" value="TreeGrafter"/>
</dbReference>
<dbReference type="PANTHER" id="PTHR22600">
    <property type="entry name" value="BETA-HEXOSAMINIDASE"/>
    <property type="match status" value="1"/>
</dbReference>
<dbReference type="CDD" id="cd06563">
    <property type="entry name" value="GH20_chitobiase-like"/>
    <property type="match status" value="1"/>
</dbReference>
<dbReference type="EC" id="3.2.1.52" evidence="3"/>
<evidence type="ECO:0000256" key="3">
    <source>
        <dbReference type="ARBA" id="ARBA00012663"/>
    </source>
</evidence>
<dbReference type="Pfam" id="PF13290">
    <property type="entry name" value="CHB_HEX_C_1"/>
    <property type="match status" value="1"/>
</dbReference>
<dbReference type="CAZy" id="GH20">
    <property type="family name" value="Glycoside Hydrolase Family 20"/>
</dbReference>
<evidence type="ECO:0000256" key="5">
    <source>
        <dbReference type="ARBA" id="ARBA00023295"/>
    </source>
</evidence>
<feature type="domain" description="PA14" evidence="7">
    <location>
        <begin position="634"/>
        <end position="769"/>
    </location>
</feature>
<accession>Q84FS9</accession>
<dbReference type="InterPro" id="IPR017853">
    <property type="entry name" value="GH"/>
</dbReference>
<dbReference type="InterPro" id="IPR015883">
    <property type="entry name" value="Glyco_hydro_20_cat"/>
</dbReference>
<dbReference type="GO" id="GO:0005975">
    <property type="term" value="P:carbohydrate metabolic process"/>
    <property type="evidence" value="ECO:0007669"/>
    <property type="project" value="InterPro"/>
</dbReference>
<proteinExistence type="inferred from homology"/>
<evidence type="ECO:0000313" key="8">
    <source>
        <dbReference type="EMBL" id="AAO33832.1"/>
    </source>
</evidence>
<dbReference type="InterPro" id="IPR015882">
    <property type="entry name" value="HEX_bac_N"/>
</dbReference>
<reference evidence="8" key="1">
    <citation type="journal article" date="2003" name="Oral Microbiol. Immunol.">
        <title>Cloning and expression of alpha-D-glucosidase and N-acetyl-beta-glucosaminidase from the periodontal pathogen, Tannerella forsythensis (Bacteroides forsythus).</title>
        <authorList>
            <person name="Hughes C.V."/>
            <person name="Malki G."/>
            <person name="Loo C.Y."/>
            <person name="Tanner A.C."/>
            <person name="Ganeshkumar N."/>
        </authorList>
    </citation>
    <scope>NUCLEOTIDE SEQUENCE</scope>
    <source>
        <strain evidence="8">ATCC 43037</strain>
    </source>
</reference>
<dbReference type="PANTHER" id="PTHR22600:SF57">
    <property type="entry name" value="BETA-N-ACETYLHEXOSAMINIDASE"/>
    <property type="match status" value="1"/>
</dbReference>
<dbReference type="Gene3D" id="3.30.379.10">
    <property type="entry name" value="Chitobiase/beta-hexosaminidase domain 2-like"/>
    <property type="match status" value="1"/>
</dbReference>
<gene>
    <name evidence="8" type="primary">hexA</name>
</gene>
<dbReference type="PRINTS" id="PR00738">
    <property type="entry name" value="GLHYDRLASE20"/>
</dbReference>
<dbReference type="InterPro" id="IPR059177">
    <property type="entry name" value="GH29D-like_dom"/>
</dbReference>
<evidence type="ECO:0000256" key="4">
    <source>
        <dbReference type="ARBA" id="ARBA00022801"/>
    </source>
</evidence>
<protein>
    <recommendedName>
        <fullName evidence="3">beta-N-acetylhexosaminidase</fullName>
        <ecNumber evidence="3">3.2.1.52</ecNumber>
    </recommendedName>
</protein>
<dbReference type="SMART" id="SM00758">
    <property type="entry name" value="PA14"/>
    <property type="match status" value="1"/>
</dbReference>
<dbReference type="Pfam" id="PF02838">
    <property type="entry name" value="Glyco_hydro_20b"/>
    <property type="match status" value="1"/>
</dbReference>
<evidence type="ECO:0000259" key="7">
    <source>
        <dbReference type="SMART" id="SM00758"/>
    </source>
</evidence>
<dbReference type="AlphaFoldDB" id="Q84FS9"/>
<evidence type="ECO:0000256" key="6">
    <source>
        <dbReference type="PIRSR" id="PIRSR625705-1"/>
    </source>
</evidence>
<name>Q84FS9_TANFO</name>
<dbReference type="InterPro" id="IPR029018">
    <property type="entry name" value="Hex-like_dom2"/>
</dbReference>
<keyword evidence="5" id="KW-0326">Glycosidase</keyword>
<evidence type="ECO:0000256" key="2">
    <source>
        <dbReference type="ARBA" id="ARBA00006285"/>
    </source>
</evidence>
<dbReference type="SUPFAM" id="SSF55545">
    <property type="entry name" value="beta-N-acetylhexosaminidase-like domain"/>
    <property type="match status" value="1"/>
</dbReference>
<sequence length="782" mass="87683">MKKLFLSAVIGACCLTACDNKQPVTNQQSYNQGINIIPQPQSLEQGEGSFQLKKNTVFYAQDAGARTVAEFIAGKLNLSTGFTLQVTDQETASNAIALLIDESVEHEEGYTLEVTKDKVTAKARTPQGLFYAMQSFLQLLPAEVESSTTVDGMAWVAPCVNIQDAPRFGYRGVMLDPCRHFIPVENVKKHIDVLALFKINRLHWHLTEDQGWRIEIKKYPKLAEIGSKRIDGEGTEYGGFYTQEEIKEIVAYAAERFITVVPELEIPGHELAAIAAYPELSCKGDSITPRIIWGVEDIVMCPGKEETFRFLEDVIAEMIPLFPGTYFHIGGDECPKSSWKQCPLCQKRIREEGLKNEEELQSYVIRRIEKVLNGHGKRLIGWDEILEGGLAPSATVMSWRGEAGGIAAANMDHDVIMTPGSGGMYIDHYQGDPKIEPVAIGGNAKLKETYSYNPTTDTLIKSARPLVKGVQCNLWSEYLYTTDILEYRAYPRVLALSEIAWTQPEKKNYNDFLRRLDNACVRLDEHKVNYYIPQPEQPNGSCNFVAFTDKASLEFTTNRPVKVVYTTDGNDPTPESAIYESPLEFTESATLKIRSVLPSGKMSPVRSISVEKQAWHLAKEVGCGQAGIVKMQRVTDGMFLRYRIKFGECYRVDSIELIKSHPEVTKVVKSRRISCAELKHSMPPYAEGYVDIAKAGVYYFSSDLQEVWVDGRRLISNTGETKRFSRRDCSVALAKGLHEFKVVFLGHIIGGWPSNWGNGSVKIRKADAEKFEAIAENQLFHE</sequence>
<keyword evidence="4" id="KW-0378">Hydrolase</keyword>
<dbReference type="Pfam" id="PF00728">
    <property type="entry name" value="Glyco_hydro_20"/>
    <property type="match status" value="1"/>
</dbReference>
<feature type="active site" description="Proton donor" evidence="6">
    <location>
        <position position="333"/>
    </location>
</feature>
<dbReference type="GO" id="GO:0004563">
    <property type="term" value="F:beta-N-acetylhexosaminidase activity"/>
    <property type="evidence" value="ECO:0007669"/>
    <property type="project" value="UniProtKB-EC"/>
</dbReference>
<dbReference type="InterPro" id="IPR011658">
    <property type="entry name" value="PA14_dom"/>
</dbReference>
<dbReference type="SUPFAM" id="SSF51445">
    <property type="entry name" value="(Trans)glycosidases"/>
    <property type="match status" value="1"/>
</dbReference>
<dbReference type="InterPro" id="IPR025705">
    <property type="entry name" value="Beta_hexosaminidase_sua/sub"/>
</dbReference>
<dbReference type="GO" id="GO:0030203">
    <property type="term" value="P:glycosaminoglycan metabolic process"/>
    <property type="evidence" value="ECO:0007669"/>
    <property type="project" value="TreeGrafter"/>
</dbReference>